<comment type="caution">
    <text evidence="1">The sequence shown here is derived from an EMBL/GenBank/DDBJ whole genome shotgun (WGS) entry which is preliminary data.</text>
</comment>
<keyword evidence="2" id="KW-1185">Reference proteome</keyword>
<dbReference type="EMBL" id="JAUEPS010000048">
    <property type="protein sequence ID" value="KAK0446080.1"/>
    <property type="molecule type" value="Genomic_DNA"/>
</dbReference>
<sequence>MVVGETVRDPEFAWDKSWGLRIEEDFEVDVRIGRGLEDKTIKSEVARAKQTVLQDLQLPPAFALPSTEVISRAIELAYERDFSHIPRWKLSYSVLDRDRKPLGYLDVAKLKQEWEAGKANPVQSSFTDYQRKFVLGVATSQDLEKFVSRRGF</sequence>
<name>A0AA39JNN1_ARMTA</name>
<dbReference type="PANTHER" id="PTHR42115:SF1">
    <property type="entry name" value="BETA-SYNTHASE (BETA-THIONASE), PUTATIVE (AFU_ORTHOLOGUE AFUA_3G08420)-RELATED"/>
    <property type="match status" value="1"/>
</dbReference>
<proteinExistence type="predicted"/>
<dbReference type="PANTHER" id="PTHR42115">
    <property type="entry name" value="BETA-SYNTHASE (BETA-THIONASE), PUTATIVE (AFU_ORTHOLOGUE AFUA_3G08420)-RELATED"/>
    <property type="match status" value="1"/>
</dbReference>
<organism evidence="1 2">
    <name type="scientific">Armillaria tabescens</name>
    <name type="common">Ringless honey mushroom</name>
    <name type="synonym">Agaricus tabescens</name>
    <dbReference type="NCBI Taxonomy" id="1929756"/>
    <lineage>
        <taxon>Eukaryota</taxon>
        <taxon>Fungi</taxon>
        <taxon>Dikarya</taxon>
        <taxon>Basidiomycota</taxon>
        <taxon>Agaricomycotina</taxon>
        <taxon>Agaricomycetes</taxon>
        <taxon>Agaricomycetidae</taxon>
        <taxon>Agaricales</taxon>
        <taxon>Marasmiineae</taxon>
        <taxon>Physalacriaceae</taxon>
        <taxon>Desarmillaria</taxon>
    </lineage>
</organism>
<dbReference type="RefSeq" id="XP_060325721.1">
    <property type="nucleotide sequence ID" value="XM_060470048.1"/>
</dbReference>
<evidence type="ECO:0000313" key="2">
    <source>
        <dbReference type="Proteomes" id="UP001175211"/>
    </source>
</evidence>
<dbReference type="Proteomes" id="UP001175211">
    <property type="component" value="Unassembled WGS sequence"/>
</dbReference>
<gene>
    <name evidence="1" type="ORF">EV420DRAFT_1484230</name>
</gene>
<evidence type="ECO:0000313" key="1">
    <source>
        <dbReference type="EMBL" id="KAK0446080.1"/>
    </source>
</evidence>
<reference evidence="1" key="1">
    <citation type="submission" date="2023-06" db="EMBL/GenBank/DDBJ databases">
        <authorList>
            <consortium name="Lawrence Berkeley National Laboratory"/>
            <person name="Ahrendt S."/>
            <person name="Sahu N."/>
            <person name="Indic B."/>
            <person name="Wong-Bajracharya J."/>
            <person name="Merenyi Z."/>
            <person name="Ke H.-M."/>
            <person name="Monk M."/>
            <person name="Kocsube S."/>
            <person name="Drula E."/>
            <person name="Lipzen A."/>
            <person name="Balint B."/>
            <person name="Henrissat B."/>
            <person name="Andreopoulos B."/>
            <person name="Martin F.M."/>
            <person name="Harder C.B."/>
            <person name="Rigling D."/>
            <person name="Ford K.L."/>
            <person name="Foster G.D."/>
            <person name="Pangilinan J."/>
            <person name="Papanicolaou A."/>
            <person name="Barry K."/>
            <person name="LaButti K."/>
            <person name="Viragh M."/>
            <person name="Koriabine M."/>
            <person name="Yan M."/>
            <person name="Riley R."/>
            <person name="Champramary S."/>
            <person name="Plett K.L."/>
            <person name="Tsai I.J."/>
            <person name="Slot J."/>
            <person name="Sipos G."/>
            <person name="Plett J."/>
            <person name="Nagy L.G."/>
            <person name="Grigoriev I.V."/>
        </authorList>
    </citation>
    <scope>NUCLEOTIDE SEQUENCE</scope>
    <source>
        <strain evidence="1">CCBAS 213</strain>
    </source>
</reference>
<dbReference type="GeneID" id="85353596"/>
<accession>A0AA39JNN1</accession>
<dbReference type="AlphaFoldDB" id="A0AA39JNN1"/>
<protein>
    <submittedName>
        <fullName evidence="1">Uncharacterized protein</fullName>
    </submittedName>
</protein>